<evidence type="ECO:0000313" key="2">
    <source>
        <dbReference type="Proteomes" id="UP001530293"/>
    </source>
</evidence>
<dbReference type="Proteomes" id="UP001530293">
    <property type="component" value="Unassembled WGS sequence"/>
</dbReference>
<dbReference type="AlphaFoldDB" id="A0ABD3M622"/>
<protein>
    <submittedName>
        <fullName evidence="1">Uncharacterized protein</fullName>
    </submittedName>
</protein>
<comment type="caution">
    <text evidence="1">The sequence shown here is derived from an EMBL/GenBank/DDBJ whole genome shotgun (WGS) entry which is preliminary data.</text>
</comment>
<organism evidence="1 2">
    <name type="scientific">Discostella pseudostelligera</name>
    <dbReference type="NCBI Taxonomy" id="259834"/>
    <lineage>
        <taxon>Eukaryota</taxon>
        <taxon>Sar</taxon>
        <taxon>Stramenopiles</taxon>
        <taxon>Ochrophyta</taxon>
        <taxon>Bacillariophyta</taxon>
        <taxon>Coscinodiscophyceae</taxon>
        <taxon>Thalassiosirophycidae</taxon>
        <taxon>Stephanodiscales</taxon>
        <taxon>Stephanodiscaceae</taxon>
        <taxon>Discostella</taxon>
    </lineage>
</organism>
<keyword evidence="2" id="KW-1185">Reference proteome</keyword>
<reference evidence="1 2" key="1">
    <citation type="submission" date="2024-10" db="EMBL/GenBank/DDBJ databases">
        <title>Updated reference genomes for cyclostephanoid diatoms.</title>
        <authorList>
            <person name="Roberts W.R."/>
            <person name="Alverson A.J."/>
        </authorList>
    </citation>
    <scope>NUCLEOTIDE SEQUENCE [LARGE SCALE GENOMIC DNA]</scope>
    <source>
        <strain evidence="1 2">AJA232-27</strain>
    </source>
</reference>
<name>A0ABD3M622_9STRA</name>
<accession>A0ABD3M622</accession>
<evidence type="ECO:0000313" key="1">
    <source>
        <dbReference type="EMBL" id="KAL3759193.1"/>
    </source>
</evidence>
<gene>
    <name evidence="1" type="ORF">ACHAWU_010424</name>
</gene>
<sequence length="257" mass="29221">MLVERINRYLNKGLTIMTNERNSVHVVMEPILLLIYAWNSCPVPGSDISRSMVNVGREFAFPIDFSTDEHLKLTTSRPSTLCSTFGMSREIATILVEEQRTWHRELINSRRPHPHMYSISDIVFARHTVKSSAAMKRVEKLEYAYTGPWRVTAILKGASYALEHCLHPAARKEKRHASDLSPYPSQLIPFEPAGITGFNPPQPFKVPQSTTMEPAANPTTVQYATIQSIPDFHWPTLSELNDELNPFINKDMSDEQL</sequence>
<dbReference type="EMBL" id="JALLBG020000210">
    <property type="protein sequence ID" value="KAL3759193.1"/>
    <property type="molecule type" value="Genomic_DNA"/>
</dbReference>
<proteinExistence type="predicted"/>